<evidence type="ECO:0000256" key="11">
    <source>
        <dbReference type="ARBA" id="ARBA00022840"/>
    </source>
</evidence>
<keyword evidence="18" id="KW-1185">Reference proteome</keyword>
<dbReference type="PANTHER" id="PTHR22749">
    <property type="entry name" value="RIBOFLAVIN KINASE/FMN ADENYLYLTRANSFERASE"/>
    <property type="match status" value="1"/>
</dbReference>
<dbReference type="PANTHER" id="PTHR22749:SF6">
    <property type="entry name" value="RIBOFLAVIN KINASE"/>
    <property type="match status" value="1"/>
</dbReference>
<evidence type="ECO:0000256" key="12">
    <source>
        <dbReference type="ARBA" id="ARBA00023268"/>
    </source>
</evidence>
<comment type="function">
    <text evidence="1">Catalyzes the phosphorylation of riboflavin to FMN followed by the adenylation of FMN to FAD.</text>
</comment>
<dbReference type="GO" id="GO:0006747">
    <property type="term" value="P:FAD biosynthetic process"/>
    <property type="evidence" value="ECO:0007669"/>
    <property type="project" value="UniProtKB-UniRule"/>
</dbReference>
<keyword evidence="8 15" id="KW-0547">Nucleotide-binding</keyword>
<evidence type="ECO:0000256" key="14">
    <source>
        <dbReference type="ARBA" id="ARBA00049494"/>
    </source>
</evidence>
<dbReference type="InterPro" id="IPR014729">
    <property type="entry name" value="Rossmann-like_a/b/a_fold"/>
</dbReference>
<evidence type="ECO:0000256" key="9">
    <source>
        <dbReference type="ARBA" id="ARBA00022777"/>
    </source>
</evidence>
<dbReference type="InterPro" id="IPR023465">
    <property type="entry name" value="Riboflavin_kinase_dom_sf"/>
</dbReference>
<dbReference type="InterPro" id="IPR002606">
    <property type="entry name" value="Riboflavin_kinase_bac"/>
</dbReference>
<dbReference type="GO" id="GO:0008531">
    <property type="term" value="F:riboflavin kinase activity"/>
    <property type="evidence" value="ECO:0007669"/>
    <property type="project" value="UniProtKB-UniRule"/>
</dbReference>
<dbReference type="UniPathway" id="UPA00277">
    <property type="reaction ID" value="UER00407"/>
</dbReference>
<evidence type="ECO:0000256" key="1">
    <source>
        <dbReference type="ARBA" id="ARBA00002121"/>
    </source>
</evidence>
<evidence type="ECO:0000259" key="16">
    <source>
        <dbReference type="SMART" id="SM00904"/>
    </source>
</evidence>
<keyword evidence="10 15" id="KW-0274">FAD</keyword>
<comment type="pathway">
    <text evidence="3 15">Cofactor biosynthesis; FMN biosynthesis; FMN from riboflavin (ATP route): step 1/1.</text>
</comment>
<dbReference type="GO" id="GO:0003919">
    <property type="term" value="F:FMN adenylyltransferase activity"/>
    <property type="evidence" value="ECO:0007669"/>
    <property type="project" value="UniProtKB-UniRule"/>
</dbReference>
<evidence type="ECO:0000256" key="3">
    <source>
        <dbReference type="ARBA" id="ARBA00005201"/>
    </source>
</evidence>
<dbReference type="Gene3D" id="2.40.30.30">
    <property type="entry name" value="Riboflavin kinase-like"/>
    <property type="match status" value="1"/>
</dbReference>
<comment type="catalytic activity">
    <reaction evidence="13 15">
        <text>riboflavin + ATP = FMN + ADP + H(+)</text>
        <dbReference type="Rhea" id="RHEA:14357"/>
        <dbReference type="ChEBI" id="CHEBI:15378"/>
        <dbReference type="ChEBI" id="CHEBI:30616"/>
        <dbReference type="ChEBI" id="CHEBI:57986"/>
        <dbReference type="ChEBI" id="CHEBI:58210"/>
        <dbReference type="ChEBI" id="CHEBI:456216"/>
        <dbReference type="EC" id="2.7.1.26"/>
    </reaction>
</comment>
<evidence type="ECO:0000256" key="2">
    <source>
        <dbReference type="ARBA" id="ARBA00004726"/>
    </source>
</evidence>
<dbReference type="CDD" id="cd02064">
    <property type="entry name" value="FAD_synthetase_N"/>
    <property type="match status" value="1"/>
</dbReference>
<dbReference type="OrthoDB" id="9803667at2"/>
<dbReference type="RefSeq" id="WP_109188554.1">
    <property type="nucleotide sequence ID" value="NZ_BMYA01000001.1"/>
</dbReference>
<dbReference type="EC" id="2.7.7.2" evidence="15"/>
<dbReference type="PIRSF" id="PIRSF004491">
    <property type="entry name" value="FAD_Synth"/>
    <property type="match status" value="1"/>
</dbReference>
<dbReference type="Proteomes" id="UP000245020">
    <property type="component" value="Unassembled WGS sequence"/>
</dbReference>
<keyword evidence="11 15" id="KW-0067">ATP-binding</keyword>
<evidence type="ECO:0000256" key="8">
    <source>
        <dbReference type="ARBA" id="ARBA00022741"/>
    </source>
</evidence>
<dbReference type="Gene3D" id="3.40.50.620">
    <property type="entry name" value="HUPs"/>
    <property type="match status" value="1"/>
</dbReference>
<dbReference type="GO" id="GO:0009398">
    <property type="term" value="P:FMN biosynthetic process"/>
    <property type="evidence" value="ECO:0007669"/>
    <property type="project" value="UniProtKB-UniRule"/>
</dbReference>
<dbReference type="Pfam" id="PF06574">
    <property type="entry name" value="FAD_syn"/>
    <property type="match status" value="1"/>
</dbReference>
<keyword evidence="5 15" id="KW-0288">FMN</keyword>
<dbReference type="InterPro" id="IPR023468">
    <property type="entry name" value="Riboflavin_kinase"/>
</dbReference>
<dbReference type="InterPro" id="IPR015864">
    <property type="entry name" value="FAD_synthase"/>
</dbReference>
<keyword evidence="12" id="KW-0511">Multifunctional enzyme</keyword>
<comment type="similarity">
    <text evidence="15">Belongs to the ribF family.</text>
</comment>
<feature type="domain" description="Riboflavin kinase" evidence="16">
    <location>
        <begin position="185"/>
        <end position="310"/>
    </location>
</feature>
<name>A0A2U2AH27_9GAMM</name>
<keyword evidence="7 15" id="KW-0548">Nucleotidyltransferase</keyword>
<proteinExistence type="inferred from homology"/>
<keyword evidence="9 15" id="KW-0418">Kinase</keyword>
<evidence type="ECO:0000256" key="10">
    <source>
        <dbReference type="ARBA" id="ARBA00022827"/>
    </source>
</evidence>
<evidence type="ECO:0000256" key="13">
    <source>
        <dbReference type="ARBA" id="ARBA00047880"/>
    </source>
</evidence>
<gene>
    <name evidence="17" type="ORF">DC083_01790</name>
</gene>
<dbReference type="NCBIfam" id="TIGR00083">
    <property type="entry name" value="ribF"/>
    <property type="match status" value="1"/>
</dbReference>
<comment type="caution">
    <text evidence="17">The sequence shown here is derived from an EMBL/GenBank/DDBJ whole genome shotgun (WGS) entry which is preliminary data.</text>
</comment>
<evidence type="ECO:0000313" key="17">
    <source>
        <dbReference type="EMBL" id="PWD81937.1"/>
    </source>
</evidence>
<dbReference type="EC" id="2.7.1.26" evidence="15"/>
<dbReference type="SUPFAM" id="SSF82114">
    <property type="entry name" value="Riboflavin kinase-like"/>
    <property type="match status" value="1"/>
</dbReference>
<dbReference type="InterPro" id="IPR015865">
    <property type="entry name" value="Riboflavin_kinase_bac/euk"/>
</dbReference>
<reference evidence="18" key="1">
    <citation type="submission" date="2018-05" db="EMBL/GenBank/DDBJ databases">
        <title>Ignatzschineria dubaiensis sp. nov., isolated from necrotic foot tissues of dromedaries (Camelus dromedarius) and associated maggots in Dubai, United Arab Emirates.</title>
        <authorList>
            <person name="Tsang C.C."/>
            <person name="Tang J.Y.M."/>
            <person name="Fong J.Y.H."/>
            <person name="Kinne J."/>
            <person name="Lee H.H."/>
            <person name="Joseph M."/>
            <person name="Jose S."/>
            <person name="Schuster R.K."/>
            <person name="Tang Y."/>
            <person name="Sivakumar S."/>
            <person name="Chen J.H.K."/>
            <person name="Teng J.L.L."/>
            <person name="Lau S.K.P."/>
            <person name="Wernery U."/>
            <person name="Woo P.C.Y."/>
        </authorList>
    </citation>
    <scope>NUCLEOTIDE SEQUENCE [LARGE SCALE GENOMIC DNA]</scope>
    <source>
        <strain evidence="18">KCTC 22644</strain>
    </source>
</reference>
<comment type="catalytic activity">
    <reaction evidence="14 15">
        <text>FMN + ATP + H(+) = FAD + diphosphate</text>
        <dbReference type="Rhea" id="RHEA:17237"/>
        <dbReference type="ChEBI" id="CHEBI:15378"/>
        <dbReference type="ChEBI" id="CHEBI:30616"/>
        <dbReference type="ChEBI" id="CHEBI:33019"/>
        <dbReference type="ChEBI" id="CHEBI:57692"/>
        <dbReference type="ChEBI" id="CHEBI:58210"/>
        <dbReference type="EC" id="2.7.7.2"/>
    </reaction>
</comment>
<evidence type="ECO:0000256" key="7">
    <source>
        <dbReference type="ARBA" id="ARBA00022695"/>
    </source>
</evidence>
<evidence type="ECO:0000256" key="5">
    <source>
        <dbReference type="ARBA" id="ARBA00022643"/>
    </source>
</evidence>
<dbReference type="GO" id="GO:0005524">
    <property type="term" value="F:ATP binding"/>
    <property type="evidence" value="ECO:0007669"/>
    <property type="project" value="UniProtKB-UniRule"/>
</dbReference>
<keyword evidence="4 15" id="KW-0285">Flavoprotein</keyword>
<dbReference type="EMBL" id="QEWQ01000001">
    <property type="protein sequence ID" value="PWD81937.1"/>
    <property type="molecule type" value="Genomic_DNA"/>
</dbReference>
<accession>A0A2U2AH27</accession>
<dbReference type="NCBIfam" id="NF004163">
    <property type="entry name" value="PRK05627.1-6"/>
    <property type="match status" value="1"/>
</dbReference>
<organism evidence="17 18">
    <name type="scientific">Ignatzschineria ureiclastica</name>
    <dbReference type="NCBI Taxonomy" id="472582"/>
    <lineage>
        <taxon>Bacteria</taxon>
        <taxon>Pseudomonadati</taxon>
        <taxon>Pseudomonadota</taxon>
        <taxon>Gammaproteobacteria</taxon>
        <taxon>Cardiobacteriales</taxon>
        <taxon>Ignatzschineriaceae</taxon>
        <taxon>Ignatzschineria</taxon>
    </lineage>
</organism>
<evidence type="ECO:0000256" key="6">
    <source>
        <dbReference type="ARBA" id="ARBA00022679"/>
    </source>
</evidence>
<dbReference type="GO" id="GO:0009231">
    <property type="term" value="P:riboflavin biosynthetic process"/>
    <property type="evidence" value="ECO:0007669"/>
    <property type="project" value="InterPro"/>
</dbReference>
<dbReference type="FunFam" id="3.40.50.620:FF:000021">
    <property type="entry name" value="Riboflavin biosynthesis protein"/>
    <property type="match status" value="1"/>
</dbReference>
<dbReference type="Pfam" id="PF01687">
    <property type="entry name" value="Flavokinase"/>
    <property type="match status" value="1"/>
</dbReference>
<protein>
    <recommendedName>
        <fullName evidence="15">Riboflavin biosynthesis protein</fullName>
    </recommendedName>
    <domain>
        <recommendedName>
            <fullName evidence="15">Riboflavin kinase</fullName>
            <ecNumber evidence="15">2.7.1.26</ecNumber>
        </recommendedName>
        <alternativeName>
            <fullName evidence="15">Flavokinase</fullName>
        </alternativeName>
    </domain>
    <domain>
        <recommendedName>
            <fullName evidence="15">FMN adenylyltransferase</fullName>
            <ecNumber evidence="15">2.7.7.2</ecNumber>
        </recommendedName>
        <alternativeName>
            <fullName evidence="15">FAD pyrophosphorylase</fullName>
        </alternativeName>
        <alternativeName>
            <fullName evidence="15">FAD synthase</fullName>
        </alternativeName>
    </domain>
</protein>
<evidence type="ECO:0000256" key="15">
    <source>
        <dbReference type="PIRNR" id="PIRNR004491"/>
    </source>
</evidence>
<keyword evidence="6 15" id="KW-0808">Transferase</keyword>
<comment type="pathway">
    <text evidence="2 15">Cofactor biosynthesis; FAD biosynthesis; FAD from FMN: step 1/1.</text>
</comment>
<dbReference type="UniPathway" id="UPA00276">
    <property type="reaction ID" value="UER00406"/>
</dbReference>
<dbReference type="SMART" id="SM00904">
    <property type="entry name" value="Flavokinase"/>
    <property type="match status" value="1"/>
</dbReference>
<sequence length="313" mass="35691">MDFFFYRDAQNTPNVPRVVTLGAFDGVHLGHQKLLARLNELALRYPDAKRTLITFEPLPHEFFLGDKAPGRIMSLKEKLIFLKEYDAVDEVIILPFTHAVREWTPAQFIQHFLVETLGVKGIVVGDDFRFGIKATGSYQDLLEASRIYPFEVIKEDYYYIGDTRISSTLIRSALAESNFNQATLYLGRPYTMISRVVYGNQLARTLGTATINLPLKRFKPLFTGVYNVYATLCKTGEQLNGVANIGYRPTVNGIKPNLEVHLHDINRNLYGADVSVQFLSKIRDERRFENLEALKAQILADAQVSRDYFNLLK</sequence>
<dbReference type="SUPFAM" id="SSF52374">
    <property type="entry name" value="Nucleotidylyl transferase"/>
    <property type="match status" value="1"/>
</dbReference>
<dbReference type="AlphaFoldDB" id="A0A2U2AH27"/>
<evidence type="ECO:0000313" key="18">
    <source>
        <dbReference type="Proteomes" id="UP000245020"/>
    </source>
</evidence>
<evidence type="ECO:0000256" key="4">
    <source>
        <dbReference type="ARBA" id="ARBA00022630"/>
    </source>
</evidence>